<dbReference type="EMBL" id="LAZR01004458">
    <property type="protein sequence ID" value="KKN08429.1"/>
    <property type="molecule type" value="Genomic_DNA"/>
</dbReference>
<accession>A0A0F9MRT8</accession>
<organism evidence="1">
    <name type="scientific">marine sediment metagenome</name>
    <dbReference type="NCBI Taxonomy" id="412755"/>
    <lineage>
        <taxon>unclassified sequences</taxon>
        <taxon>metagenomes</taxon>
        <taxon>ecological metagenomes</taxon>
    </lineage>
</organism>
<dbReference type="AlphaFoldDB" id="A0A0F9MRT8"/>
<feature type="non-terminal residue" evidence="1">
    <location>
        <position position="96"/>
    </location>
</feature>
<dbReference type="Gene3D" id="3.40.10.10">
    <property type="entry name" value="DNA Methylphosphotriester Repair Domain"/>
    <property type="match status" value="1"/>
</dbReference>
<gene>
    <name evidence="1" type="ORF">LCGC14_1056860</name>
</gene>
<reference evidence="1" key="1">
    <citation type="journal article" date="2015" name="Nature">
        <title>Complex archaea that bridge the gap between prokaryotes and eukaryotes.</title>
        <authorList>
            <person name="Spang A."/>
            <person name="Saw J.H."/>
            <person name="Jorgensen S.L."/>
            <person name="Zaremba-Niedzwiedzka K."/>
            <person name="Martijn J."/>
            <person name="Lind A.E."/>
            <person name="van Eijk R."/>
            <person name="Schleper C."/>
            <person name="Guy L."/>
            <person name="Ettema T.J."/>
        </authorList>
    </citation>
    <scope>NUCLEOTIDE SEQUENCE</scope>
</reference>
<comment type="caution">
    <text evidence="1">The sequence shown here is derived from an EMBL/GenBank/DDBJ whole genome shotgun (WGS) entry which is preliminary data.</text>
</comment>
<evidence type="ECO:0000313" key="1">
    <source>
        <dbReference type="EMBL" id="KKN08429.1"/>
    </source>
</evidence>
<protein>
    <submittedName>
        <fullName evidence="1">Uncharacterized protein</fullName>
    </submittedName>
</protein>
<proteinExistence type="predicted"/>
<dbReference type="InterPro" id="IPR035451">
    <property type="entry name" value="Ada-like_dom_sf"/>
</dbReference>
<sequence length="96" mass="10650">MSYKKARNLVWDHAPVWMRLNMQASPLVLVPHRSEGCEENATYQPSVAKIKLPAVRANRNSKICHLVSCPGYTAMSSKSIVAFDVTRAAEAAGYQM</sequence>
<name>A0A0F9MRT8_9ZZZZ</name>